<dbReference type="Proteomes" id="UP000178826">
    <property type="component" value="Unassembled WGS sequence"/>
</dbReference>
<gene>
    <name evidence="1" type="ORF">A2998_00595</name>
</gene>
<reference evidence="1 2" key="1">
    <citation type="journal article" date="2016" name="Nat. Commun.">
        <title>Thousands of microbial genomes shed light on interconnected biogeochemical processes in an aquifer system.</title>
        <authorList>
            <person name="Anantharaman K."/>
            <person name="Brown C.T."/>
            <person name="Hug L.A."/>
            <person name="Sharon I."/>
            <person name="Castelle C.J."/>
            <person name="Probst A.J."/>
            <person name="Thomas B.C."/>
            <person name="Singh A."/>
            <person name="Wilkins M.J."/>
            <person name="Karaoz U."/>
            <person name="Brodie E.L."/>
            <person name="Williams K.H."/>
            <person name="Hubbard S.S."/>
            <person name="Banfield J.F."/>
        </authorList>
    </citation>
    <scope>NUCLEOTIDE SEQUENCE [LARGE SCALE GENOMIC DNA]</scope>
</reference>
<evidence type="ECO:0000313" key="1">
    <source>
        <dbReference type="EMBL" id="OGZ71790.1"/>
    </source>
</evidence>
<name>A0A1G2IBK0_9BACT</name>
<dbReference type="AlphaFoldDB" id="A0A1G2IBK0"/>
<sequence length="75" mass="9072">MKFPPDPKTPYLLPTPQDKLLFDKLAKFEGKNLSKEDKKLIEFLYSQLEQDWRTPLEKFIDELAQKYGYKNHLRR</sequence>
<comment type="caution">
    <text evidence="1">The sequence shown here is derived from an EMBL/GenBank/DDBJ whole genome shotgun (WGS) entry which is preliminary data.</text>
</comment>
<evidence type="ECO:0000313" key="2">
    <source>
        <dbReference type="Proteomes" id="UP000178826"/>
    </source>
</evidence>
<protein>
    <submittedName>
        <fullName evidence="1">Uncharacterized protein</fullName>
    </submittedName>
</protein>
<dbReference type="EMBL" id="MHOZ01000050">
    <property type="protein sequence ID" value="OGZ71790.1"/>
    <property type="molecule type" value="Genomic_DNA"/>
</dbReference>
<proteinExistence type="predicted"/>
<organism evidence="1 2">
    <name type="scientific">Candidatus Staskawiczbacteria bacterium RIFCSPLOWO2_01_FULL_37_25b</name>
    <dbReference type="NCBI Taxonomy" id="1802213"/>
    <lineage>
        <taxon>Bacteria</taxon>
        <taxon>Candidatus Staskawicziibacteriota</taxon>
    </lineage>
</organism>
<accession>A0A1G2IBK0</accession>